<protein>
    <recommendedName>
        <fullName evidence="5">Bacterial Ig-like domain-containing protein</fullName>
    </recommendedName>
</protein>
<evidence type="ECO:0008006" key="5">
    <source>
        <dbReference type="Google" id="ProtNLM"/>
    </source>
</evidence>
<dbReference type="Proteomes" id="UP000177080">
    <property type="component" value="Unassembled WGS sequence"/>
</dbReference>
<reference evidence="3 4" key="1">
    <citation type="journal article" date="2016" name="Nat. Commun.">
        <title>Thousands of microbial genomes shed light on interconnected biogeochemical processes in an aquifer system.</title>
        <authorList>
            <person name="Anantharaman K."/>
            <person name="Brown C.T."/>
            <person name="Hug L.A."/>
            <person name="Sharon I."/>
            <person name="Castelle C.J."/>
            <person name="Probst A.J."/>
            <person name="Thomas B.C."/>
            <person name="Singh A."/>
            <person name="Wilkins M.J."/>
            <person name="Karaoz U."/>
            <person name="Brodie E.L."/>
            <person name="Williams K.H."/>
            <person name="Hubbard S.S."/>
            <person name="Banfield J.F."/>
        </authorList>
    </citation>
    <scope>NUCLEOTIDE SEQUENCE [LARGE SCALE GENOMIC DNA]</scope>
</reference>
<evidence type="ECO:0000313" key="4">
    <source>
        <dbReference type="Proteomes" id="UP000177080"/>
    </source>
</evidence>
<dbReference type="EMBL" id="MEXN01000003">
    <property type="protein sequence ID" value="OGD04081.1"/>
    <property type="molecule type" value="Genomic_DNA"/>
</dbReference>
<feature type="compositionally biased region" description="Polar residues" evidence="1">
    <location>
        <begin position="146"/>
        <end position="160"/>
    </location>
</feature>
<comment type="caution">
    <text evidence="3">The sequence shown here is derived from an EMBL/GenBank/DDBJ whole genome shotgun (WGS) entry which is preliminary data.</text>
</comment>
<dbReference type="Gene3D" id="2.60.40.10">
    <property type="entry name" value="Immunoglobulins"/>
    <property type="match status" value="1"/>
</dbReference>
<accession>A0A1F4ZCT2</accession>
<dbReference type="AlphaFoldDB" id="A0A1F4ZCT2"/>
<name>A0A1F4ZCT2_9BACT</name>
<gene>
    <name evidence="3" type="ORF">A2989_01635</name>
</gene>
<feature type="transmembrane region" description="Helical" evidence="2">
    <location>
        <begin position="26"/>
        <end position="48"/>
    </location>
</feature>
<feature type="region of interest" description="Disordered" evidence="1">
    <location>
        <begin position="141"/>
        <end position="160"/>
    </location>
</feature>
<dbReference type="InterPro" id="IPR013783">
    <property type="entry name" value="Ig-like_fold"/>
</dbReference>
<evidence type="ECO:0000256" key="1">
    <source>
        <dbReference type="SAM" id="MobiDB-lite"/>
    </source>
</evidence>
<keyword evidence="2" id="KW-0812">Transmembrane</keyword>
<dbReference type="STRING" id="1797259.A2989_01635"/>
<evidence type="ECO:0000313" key="3">
    <source>
        <dbReference type="EMBL" id="OGD04081.1"/>
    </source>
</evidence>
<organism evidence="3 4">
    <name type="scientific">Candidatus Amesbacteria bacterium RIFCSPLOWO2_01_FULL_48_25</name>
    <dbReference type="NCBI Taxonomy" id="1797259"/>
    <lineage>
        <taxon>Bacteria</taxon>
        <taxon>Candidatus Amesiibacteriota</taxon>
    </lineage>
</organism>
<keyword evidence="2" id="KW-1133">Transmembrane helix</keyword>
<sequence>MDALQAPLTPPPPEVPPVVISSKFSALPYVVLGVVLVALIATGAIMWIKRPTKPSPQPQLAQVIPPSPTPEALFLKLTSPTSGEQAVDGEIIVSGQTLPNTTVLVYTESDQTSVESDSSGLFETTITLGKGSNALTVTAFGDNGDESSQSIDVVYDSQNQ</sequence>
<evidence type="ECO:0000256" key="2">
    <source>
        <dbReference type="SAM" id="Phobius"/>
    </source>
</evidence>
<keyword evidence="2" id="KW-0472">Membrane</keyword>
<proteinExistence type="predicted"/>